<evidence type="ECO:0000313" key="3">
    <source>
        <dbReference type="Proteomes" id="UP000694287"/>
    </source>
</evidence>
<comment type="caution">
    <text evidence="2">The sequence shown here is derived from an EMBL/GenBank/DDBJ whole genome shotgun (WGS) entry which is preliminary data.</text>
</comment>
<accession>A0ABS6V0C2</accession>
<gene>
    <name evidence="2" type="ORF">I4I81_24590</name>
</gene>
<keyword evidence="3" id="KW-1185">Reference proteome</keyword>
<dbReference type="PANTHER" id="PTHR35176:SF6">
    <property type="entry name" value="HEME OXYGENASE HI_0854-RELATED"/>
    <property type="match status" value="1"/>
</dbReference>
<dbReference type="PANTHER" id="PTHR35176">
    <property type="entry name" value="HEME OXYGENASE HI_0854-RELATED"/>
    <property type="match status" value="1"/>
</dbReference>
<dbReference type="EMBL" id="JADQDK010000001">
    <property type="protein sequence ID" value="MBW0137414.1"/>
    <property type="molecule type" value="Genomic_DNA"/>
</dbReference>
<keyword evidence="1" id="KW-0560">Oxidoreductase</keyword>
<proteinExistence type="predicted"/>
<protein>
    <submittedName>
        <fullName evidence="2">Pyridoxamine 5'-phosphate oxidase family protein</fullName>
    </submittedName>
</protein>
<sequence>MFETAAELSRLQELLDASVRKSTPHLQSIVTPGERTLDAEQLVRVVSGMCTLALATVTRAGEPRVSGVDGHLFHGEWLVGTAPSAAKARHLTARPAVSVAHMRGDTLGVFVHGRARPLNPPSGPEDPRWPAALDYLKDHYGPEAFVWTEVSYYRIEPTWMVAYSPDPAALPELA</sequence>
<name>A0ABS6V0C2_9PSEU</name>
<organism evidence="2 3">
    <name type="scientific">Pseudonocardia abyssalis</name>
    <dbReference type="NCBI Taxonomy" id="2792008"/>
    <lineage>
        <taxon>Bacteria</taxon>
        <taxon>Bacillati</taxon>
        <taxon>Actinomycetota</taxon>
        <taxon>Actinomycetes</taxon>
        <taxon>Pseudonocardiales</taxon>
        <taxon>Pseudonocardiaceae</taxon>
        <taxon>Pseudonocardia</taxon>
    </lineage>
</organism>
<dbReference type="Proteomes" id="UP000694287">
    <property type="component" value="Unassembled WGS sequence"/>
</dbReference>
<evidence type="ECO:0000256" key="1">
    <source>
        <dbReference type="ARBA" id="ARBA00023002"/>
    </source>
</evidence>
<dbReference type="InterPro" id="IPR052019">
    <property type="entry name" value="F420H2_bilvrd_red/Heme_oxyg"/>
</dbReference>
<evidence type="ECO:0000313" key="2">
    <source>
        <dbReference type="EMBL" id="MBW0137414.1"/>
    </source>
</evidence>
<dbReference type="RefSeq" id="WP_218602698.1">
    <property type="nucleotide sequence ID" value="NZ_JADQDJ010000079.1"/>
</dbReference>
<reference evidence="2 3" key="1">
    <citation type="submission" date="2020-11" db="EMBL/GenBank/DDBJ databases">
        <title>Pseudonocardia abyssalis sp. nov. and Pseudonocardia oceani sp. nov., description and phylogenomic analysis of two novel actinomycetes isolated from the deep Southern Ocean.</title>
        <authorList>
            <person name="Parra J."/>
        </authorList>
    </citation>
    <scope>NUCLEOTIDE SEQUENCE [LARGE SCALE GENOMIC DNA]</scope>
    <source>
        <strain evidence="2 3">KRD-168</strain>
    </source>
</reference>